<dbReference type="Proteomes" id="UP000245081">
    <property type="component" value="Unassembled WGS sequence"/>
</dbReference>
<proteinExistence type="predicted"/>
<evidence type="ECO:0000256" key="1">
    <source>
        <dbReference type="ARBA" id="ARBA00004418"/>
    </source>
</evidence>
<dbReference type="OrthoDB" id="8560732at2"/>
<evidence type="ECO:0000313" key="9">
    <source>
        <dbReference type="Proteomes" id="UP000245081"/>
    </source>
</evidence>
<dbReference type="FunFam" id="3.30.1340.30:FF:000001">
    <property type="entry name" value="Molecular chaperone OsmY"/>
    <property type="match status" value="1"/>
</dbReference>
<organism evidence="8 9">
    <name type="scientific">Novimethylophilus kurashikiensis</name>
    <dbReference type="NCBI Taxonomy" id="1825523"/>
    <lineage>
        <taxon>Bacteria</taxon>
        <taxon>Pseudomonadati</taxon>
        <taxon>Pseudomonadota</taxon>
        <taxon>Betaproteobacteria</taxon>
        <taxon>Nitrosomonadales</taxon>
        <taxon>Methylophilaceae</taxon>
        <taxon>Novimethylophilus</taxon>
    </lineage>
</organism>
<evidence type="ECO:0000256" key="4">
    <source>
        <dbReference type="ARBA" id="ARBA00022764"/>
    </source>
</evidence>
<dbReference type="InterPro" id="IPR014004">
    <property type="entry name" value="Transpt-assoc_nodulatn_dom_bac"/>
</dbReference>
<feature type="domain" description="BON" evidence="7">
    <location>
        <begin position="47"/>
        <end position="115"/>
    </location>
</feature>
<reference evidence="8 9" key="1">
    <citation type="journal article" date="2018" name="Environ. Microbiol.">
        <title>Isolation and genomic characterization of Novimethylophilus kurashikiensis gen. nov. sp. nov., a new lanthanide-dependent methylotrophic species of Methylophilaceae.</title>
        <authorList>
            <person name="Lv H."/>
            <person name="Sahin N."/>
            <person name="Tani A."/>
        </authorList>
    </citation>
    <scope>NUCLEOTIDE SEQUENCE [LARGE SCALE GENOMIC DNA]</scope>
    <source>
        <strain evidence="8 9">La2-4</strain>
    </source>
</reference>
<gene>
    <name evidence="8" type="ORF">NMK_2625</name>
</gene>
<dbReference type="Gene3D" id="3.30.1340.30">
    <property type="match status" value="1"/>
</dbReference>
<keyword evidence="3" id="KW-0677">Repeat</keyword>
<evidence type="ECO:0000256" key="6">
    <source>
        <dbReference type="SAM" id="SignalP"/>
    </source>
</evidence>
<dbReference type="PROSITE" id="PS51257">
    <property type="entry name" value="PROKAR_LIPOPROTEIN"/>
    <property type="match status" value="1"/>
</dbReference>
<evidence type="ECO:0000256" key="2">
    <source>
        <dbReference type="ARBA" id="ARBA00022729"/>
    </source>
</evidence>
<dbReference type="InterPro" id="IPR007055">
    <property type="entry name" value="BON_dom"/>
</dbReference>
<dbReference type="PANTHER" id="PTHR34606:SF15">
    <property type="entry name" value="BON DOMAIN-CONTAINING PROTEIN"/>
    <property type="match status" value="1"/>
</dbReference>
<dbReference type="PROSITE" id="PS50914">
    <property type="entry name" value="BON"/>
    <property type="match status" value="1"/>
</dbReference>
<dbReference type="SMART" id="SM00749">
    <property type="entry name" value="BON"/>
    <property type="match status" value="1"/>
</dbReference>
<keyword evidence="9" id="KW-1185">Reference proteome</keyword>
<keyword evidence="2 6" id="KW-0732">Signal</keyword>
<dbReference type="AlphaFoldDB" id="A0A2R5FF80"/>
<dbReference type="RefSeq" id="WP_109016192.1">
    <property type="nucleotide sequence ID" value="NZ_BDOQ01000013.1"/>
</dbReference>
<evidence type="ECO:0000259" key="7">
    <source>
        <dbReference type="PROSITE" id="PS50914"/>
    </source>
</evidence>
<protein>
    <recommendedName>
        <fullName evidence="5">Osmotically-inducible protein Y</fullName>
    </recommendedName>
</protein>
<sequence>MTSKIPVWLLCASLAFGLAACNKPSGNNASDGANPSSDKSTVTAKMDDAGITAKVKSALIADSDVKGLQINVDTSNGVVTLKGEAENQAQIDKAVAIAQKTDGVSNVVNQLTIKKLEGTP</sequence>
<feature type="chain" id="PRO_5015323557" description="Osmotically-inducible protein Y" evidence="6">
    <location>
        <begin position="20"/>
        <end position="120"/>
    </location>
</feature>
<comment type="subcellular location">
    <subcellularLocation>
        <location evidence="1">Periplasm</location>
    </subcellularLocation>
</comment>
<accession>A0A2R5FF80</accession>
<keyword evidence="4" id="KW-0574">Periplasm</keyword>
<dbReference type="InterPro" id="IPR051686">
    <property type="entry name" value="Lipoprotein_DolP"/>
</dbReference>
<name>A0A2R5FF80_9PROT</name>
<feature type="signal peptide" evidence="6">
    <location>
        <begin position="1"/>
        <end position="19"/>
    </location>
</feature>
<evidence type="ECO:0000313" key="8">
    <source>
        <dbReference type="EMBL" id="GBG15024.1"/>
    </source>
</evidence>
<dbReference type="PANTHER" id="PTHR34606">
    <property type="entry name" value="BON DOMAIN-CONTAINING PROTEIN"/>
    <property type="match status" value="1"/>
</dbReference>
<dbReference type="EMBL" id="BDOQ01000013">
    <property type="protein sequence ID" value="GBG15024.1"/>
    <property type="molecule type" value="Genomic_DNA"/>
</dbReference>
<evidence type="ECO:0000256" key="5">
    <source>
        <dbReference type="ARBA" id="ARBA00070588"/>
    </source>
</evidence>
<evidence type="ECO:0000256" key="3">
    <source>
        <dbReference type="ARBA" id="ARBA00022737"/>
    </source>
</evidence>
<comment type="caution">
    <text evidence="8">The sequence shown here is derived from an EMBL/GenBank/DDBJ whole genome shotgun (WGS) entry which is preliminary data.</text>
</comment>
<dbReference type="GO" id="GO:0042597">
    <property type="term" value="C:periplasmic space"/>
    <property type="evidence" value="ECO:0007669"/>
    <property type="project" value="UniProtKB-SubCell"/>
</dbReference>
<dbReference type="Pfam" id="PF04972">
    <property type="entry name" value="BON"/>
    <property type="match status" value="1"/>
</dbReference>